<dbReference type="InterPro" id="IPR001544">
    <property type="entry name" value="Aminotrans_IV"/>
</dbReference>
<comment type="similarity">
    <text evidence="5">Belongs to the class-IV pyridoxal-phosphate-dependent aminotransferase family.</text>
</comment>
<proteinExistence type="inferred from homology"/>
<comment type="pathway">
    <text evidence="2">Amino-acid biosynthesis; L-isoleucine biosynthesis; L-isoleucine from 2-oxobutanoate: step 4/4.</text>
</comment>
<organism evidence="12 13">
    <name type="scientific">Dongia sedimenti</name>
    <dbReference type="NCBI Taxonomy" id="3064282"/>
    <lineage>
        <taxon>Bacteria</taxon>
        <taxon>Pseudomonadati</taxon>
        <taxon>Pseudomonadota</taxon>
        <taxon>Alphaproteobacteria</taxon>
        <taxon>Rhodospirillales</taxon>
        <taxon>Dongiaceae</taxon>
        <taxon>Dongia</taxon>
    </lineage>
</organism>
<sequence>MIYLNGAIVPHDFARIDPADRGFTLADGLFETLRAYRGKPFRLADHLERLSDSADALGIPLLFDVPAIAEAVIAVLEANRLADAAIRITLTRGTGPRGLAPPADVKPTLLIAATPYTPLPDICAAVTVGIRRNEGSPLSRMKSLAYLDNVLAAGEAAQRHAEEAILLNNAGRVCGAARANLFAVIAGRLVTPPVSDGVLAGIARRVVLELAAVLKIPAEEASLSPADLAGAQEIFLTNSLFEIRSVARLDDRAFGPGAVAAKLRADYRGLV</sequence>
<name>A0ABU0YPH4_9PROT</name>
<keyword evidence="13" id="KW-1185">Reference proteome</keyword>
<comment type="function">
    <text evidence="1">Acts on leucine, isoleucine and valine.</text>
</comment>
<dbReference type="RefSeq" id="WP_379956387.1">
    <property type="nucleotide sequence ID" value="NZ_JAUYVI010000004.1"/>
</dbReference>
<evidence type="ECO:0000256" key="7">
    <source>
        <dbReference type="ARBA" id="ARBA00014472"/>
    </source>
</evidence>
<evidence type="ECO:0000313" key="13">
    <source>
        <dbReference type="Proteomes" id="UP001230156"/>
    </source>
</evidence>
<comment type="catalytic activity">
    <reaction evidence="9">
        <text>L-valine + 2-oxoglutarate = 3-methyl-2-oxobutanoate + L-glutamate</text>
        <dbReference type="Rhea" id="RHEA:24813"/>
        <dbReference type="ChEBI" id="CHEBI:11851"/>
        <dbReference type="ChEBI" id="CHEBI:16810"/>
        <dbReference type="ChEBI" id="CHEBI:29985"/>
        <dbReference type="ChEBI" id="CHEBI:57762"/>
        <dbReference type="EC" id="2.6.1.42"/>
    </reaction>
</comment>
<comment type="pathway">
    <text evidence="3">Amino-acid biosynthesis; L-valine biosynthesis; L-valine from pyruvate: step 4/4.</text>
</comment>
<dbReference type="InterPro" id="IPR036038">
    <property type="entry name" value="Aminotransferase-like"/>
</dbReference>
<evidence type="ECO:0000256" key="6">
    <source>
        <dbReference type="ARBA" id="ARBA00013053"/>
    </source>
</evidence>
<dbReference type="InterPro" id="IPR050571">
    <property type="entry name" value="Class-IV_PLP-Dep_Aminotrnsfr"/>
</dbReference>
<evidence type="ECO:0000256" key="1">
    <source>
        <dbReference type="ARBA" id="ARBA00003109"/>
    </source>
</evidence>
<dbReference type="GO" id="GO:0008483">
    <property type="term" value="F:transaminase activity"/>
    <property type="evidence" value="ECO:0007669"/>
    <property type="project" value="UniProtKB-KW"/>
</dbReference>
<comment type="pathway">
    <text evidence="4">Amino-acid biosynthesis; L-leucine biosynthesis; L-leucine from 3-methyl-2-oxobutanoate: step 4/4.</text>
</comment>
<dbReference type="Gene3D" id="3.30.470.10">
    <property type="match status" value="1"/>
</dbReference>
<evidence type="ECO:0000256" key="3">
    <source>
        <dbReference type="ARBA" id="ARBA00004931"/>
    </source>
</evidence>
<keyword evidence="8" id="KW-0028">Amino-acid biosynthesis</keyword>
<dbReference type="PANTHER" id="PTHR42743:SF11">
    <property type="entry name" value="AMINODEOXYCHORISMATE LYASE"/>
    <property type="match status" value="1"/>
</dbReference>
<gene>
    <name evidence="12" type="ORF">Q8A70_14570</name>
</gene>
<comment type="caution">
    <text evidence="12">The sequence shown here is derived from an EMBL/GenBank/DDBJ whole genome shotgun (WGS) entry which is preliminary data.</text>
</comment>
<dbReference type="SUPFAM" id="SSF56752">
    <property type="entry name" value="D-aminoacid aminotransferase-like PLP-dependent enzymes"/>
    <property type="match status" value="1"/>
</dbReference>
<dbReference type="EC" id="2.6.1.42" evidence="6"/>
<dbReference type="InterPro" id="IPR043131">
    <property type="entry name" value="BCAT-like_N"/>
</dbReference>
<keyword evidence="12" id="KW-0808">Transferase</keyword>
<accession>A0ABU0YPH4</accession>
<protein>
    <recommendedName>
        <fullName evidence="7">Probable branched-chain-amino-acid aminotransferase</fullName>
        <ecNumber evidence="6">2.6.1.42</ecNumber>
    </recommendedName>
</protein>
<evidence type="ECO:0000256" key="8">
    <source>
        <dbReference type="ARBA" id="ARBA00023304"/>
    </source>
</evidence>
<dbReference type="InterPro" id="IPR043132">
    <property type="entry name" value="BCAT-like_C"/>
</dbReference>
<evidence type="ECO:0000256" key="5">
    <source>
        <dbReference type="ARBA" id="ARBA00009320"/>
    </source>
</evidence>
<dbReference type="EMBL" id="JAUYVI010000004">
    <property type="protein sequence ID" value="MDQ7248906.1"/>
    <property type="molecule type" value="Genomic_DNA"/>
</dbReference>
<evidence type="ECO:0000256" key="10">
    <source>
        <dbReference type="ARBA" id="ARBA00048798"/>
    </source>
</evidence>
<evidence type="ECO:0000256" key="2">
    <source>
        <dbReference type="ARBA" id="ARBA00004824"/>
    </source>
</evidence>
<dbReference type="Gene3D" id="3.20.10.10">
    <property type="entry name" value="D-amino Acid Aminotransferase, subunit A, domain 2"/>
    <property type="match status" value="1"/>
</dbReference>
<evidence type="ECO:0000256" key="9">
    <source>
        <dbReference type="ARBA" id="ARBA00048212"/>
    </source>
</evidence>
<keyword evidence="12" id="KW-0032">Aminotransferase</keyword>
<dbReference type="PANTHER" id="PTHR42743">
    <property type="entry name" value="AMINO-ACID AMINOTRANSFERASE"/>
    <property type="match status" value="1"/>
</dbReference>
<evidence type="ECO:0000256" key="11">
    <source>
        <dbReference type="ARBA" id="ARBA00049229"/>
    </source>
</evidence>
<dbReference type="Pfam" id="PF01063">
    <property type="entry name" value="Aminotran_4"/>
    <property type="match status" value="1"/>
</dbReference>
<reference evidence="13" key="1">
    <citation type="submission" date="2023-08" db="EMBL/GenBank/DDBJ databases">
        <title>Rhodospirillaceae gen. nov., a novel taxon isolated from the Yangtze River Yuezi River estuary sludge.</title>
        <authorList>
            <person name="Ruan L."/>
        </authorList>
    </citation>
    <scope>NUCLEOTIDE SEQUENCE [LARGE SCALE GENOMIC DNA]</scope>
    <source>
        <strain evidence="13">R-7</strain>
    </source>
</reference>
<keyword evidence="8" id="KW-0100">Branched-chain amino acid biosynthesis</keyword>
<comment type="catalytic activity">
    <reaction evidence="10">
        <text>L-isoleucine + 2-oxoglutarate = (S)-3-methyl-2-oxopentanoate + L-glutamate</text>
        <dbReference type="Rhea" id="RHEA:24801"/>
        <dbReference type="ChEBI" id="CHEBI:16810"/>
        <dbReference type="ChEBI" id="CHEBI:29985"/>
        <dbReference type="ChEBI" id="CHEBI:35146"/>
        <dbReference type="ChEBI" id="CHEBI:58045"/>
        <dbReference type="EC" id="2.6.1.42"/>
    </reaction>
</comment>
<dbReference type="Proteomes" id="UP001230156">
    <property type="component" value="Unassembled WGS sequence"/>
</dbReference>
<evidence type="ECO:0000313" key="12">
    <source>
        <dbReference type="EMBL" id="MDQ7248906.1"/>
    </source>
</evidence>
<evidence type="ECO:0000256" key="4">
    <source>
        <dbReference type="ARBA" id="ARBA00005072"/>
    </source>
</evidence>
<comment type="catalytic activity">
    <reaction evidence="11">
        <text>L-leucine + 2-oxoglutarate = 4-methyl-2-oxopentanoate + L-glutamate</text>
        <dbReference type="Rhea" id="RHEA:18321"/>
        <dbReference type="ChEBI" id="CHEBI:16810"/>
        <dbReference type="ChEBI" id="CHEBI:17865"/>
        <dbReference type="ChEBI" id="CHEBI:29985"/>
        <dbReference type="ChEBI" id="CHEBI:57427"/>
        <dbReference type="EC" id="2.6.1.42"/>
    </reaction>
</comment>